<dbReference type="EMBL" id="RAXZ01000005">
    <property type="protein sequence ID" value="RKG53925.1"/>
    <property type="molecule type" value="Genomic_DNA"/>
</dbReference>
<dbReference type="RefSeq" id="WP_120367146.1">
    <property type="nucleotide sequence ID" value="NZ_RAXZ01000005.1"/>
</dbReference>
<evidence type="ECO:0000313" key="3">
    <source>
        <dbReference type="Proteomes" id="UP000281084"/>
    </source>
</evidence>
<proteinExistence type="predicted"/>
<accession>A0A3A8G4Q3</accession>
<comment type="caution">
    <text evidence="2">The sequence shown here is derived from an EMBL/GenBank/DDBJ whole genome shotgun (WGS) entry which is preliminary data.</text>
</comment>
<feature type="compositionally biased region" description="Low complexity" evidence="1">
    <location>
        <begin position="47"/>
        <end position="58"/>
    </location>
</feature>
<evidence type="ECO:0000256" key="1">
    <source>
        <dbReference type="SAM" id="MobiDB-lite"/>
    </source>
</evidence>
<feature type="region of interest" description="Disordered" evidence="1">
    <location>
        <begin position="23"/>
        <end position="74"/>
    </location>
</feature>
<protein>
    <submittedName>
        <fullName evidence="2">Uncharacterized protein</fullName>
    </submittedName>
</protein>
<name>A0A3A8G4Q3_9GAMM</name>
<feature type="region of interest" description="Disordered" evidence="1">
    <location>
        <begin position="118"/>
        <end position="143"/>
    </location>
</feature>
<reference evidence="2 3" key="1">
    <citation type="submission" date="2018-09" db="EMBL/GenBank/DDBJ databases">
        <title>The draft genome of Acinetobacter spp. strains.</title>
        <authorList>
            <person name="Qin J."/>
            <person name="Feng Y."/>
            <person name="Zong Z."/>
        </authorList>
    </citation>
    <scope>NUCLEOTIDE SEQUENCE [LARGE SCALE GENOMIC DNA]</scope>
    <source>
        <strain evidence="2 3">WCHAc060002</strain>
    </source>
</reference>
<evidence type="ECO:0000313" key="2">
    <source>
        <dbReference type="EMBL" id="RKG53925.1"/>
    </source>
</evidence>
<dbReference type="Proteomes" id="UP000281084">
    <property type="component" value="Unassembled WGS sequence"/>
</dbReference>
<sequence length="156" mass="17726">MDFILFLVFAGVVFYFNQIKPRQNQRVSTEPEERAPQQVLHQKPIKTETSSPSPTTYSRQTIERPRMPPLHGIEISATQCRRLGKDDPSVIAAQLNKAYSTGTGHPPSFFDQLKQQLEKVAQSAQEHSHSTSPTAPTLSKQLHKIFDDLFSEQRPR</sequence>
<organism evidence="2 3">
    <name type="scientific">Acinetobacter cumulans</name>
    <dbReference type="NCBI Taxonomy" id="2136182"/>
    <lineage>
        <taxon>Bacteria</taxon>
        <taxon>Pseudomonadati</taxon>
        <taxon>Pseudomonadota</taxon>
        <taxon>Gammaproteobacteria</taxon>
        <taxon>Moraxellales</taxon>
        <taxon>Moraxellaceae</taxon>
        <taxon>Acinetobacter</taxon>
    </lineage>
</organism>
<feature type="compositionally biased region" description="Polar residues" evidence="1">
    <location>
        <begin position="122"/>
        <end position="140"/>
    </location>
</feature>
<dbReference type="AlphaFoldDB" id="A0A3A8G4Q3"/>
<gene>
    <name evidence="2" type="ORF">D7V64_05820</name>
</gene>